<keyword evidence="4" id="KW-1185">Reference proteome</keyword>
<dbReference type="AlphaFoldDB" id="A0A3P1CKY9"/>
<comment type="caution">
    <text evidence="3">The sequence shown here is derived from an EMBL/GenBank/DDBJ whole genome shotgun (WGS) entry which is preliminary data.</text>
</comment>
<proteinExistence type="predicted"/>
<evidence type="ECO:0000313" key="4">
    <source>
        <dbReference type="Proteomes" id="UP000274271"/>
    </source>
</evidence>
<dbReference type="InterPro" id="IPR036761">
    <property type="entry name" value="TTHA0802/YceI-like_sf"/>
</dbReference>
<dbReference type="RefSeq" id="WP_124907841.1">
    <property type="nucleotide sequence ID" value="NZ_RQJP01000003.1"/>
</dbReference>
<evidence type="ECO:0000259" key="2">
    <source>
        <dbReference type="Pfam" id="PF04264"/>
    </source>
</evidence>
<name>A0A3P1CKY9_9BACT</name>
<dbReference type="OrthoDB" id="116832at2"/>
<dbReference type="SUPFAM" id="SSF101874">
    <property type="entry name" value="YceI-like"/>
    <property type="match status" value="1"/>
</dbReference>
<accession>A0A3P1CKY9</accession>
<gene>
    <name evidence="3" type="ORF">EHT87_16975</name>
</gene>
<evidence type="ECO:0000313" key="3">
    <source>
        <dbReference type="EMBL" id="RRB13945.1"/>
    </source>
</evidence>
<dbReference type="Pfam" id="PF04264">
    <property type="entry name" value="YceI"/>
    <property type="match status" value="1"/>
</dbReference>
<feature type="chain" id="PRO_5017943806" evidence="1">
    <location>
        <begin position="23"/>
        <end position="183"/>
    </location>
</feature>
<dbReference type="Proteomes" id="UP000274271">
    <property type="component" value="Unassembled WGS sequence"/>
</dbReference>
<dbReference type="Gene3D" id="2.40.128.110">
    <property type="entry name" value="Lipid/polyisoprenoid-binding, YceI-like"/>
    <property type="match status" value="1"/>
</dbReference>
<sequence>MNFKSLVLVAIPALALTVNASAQVLSASKGESKFFSETPLENISAANSKVKAALNPATNQLAVKMTMADFEFPNKLMQEHFNENYIESEKYPNASFEGVINEKIDWKKPGTYPVTAKGIFDIHGVKQPRTLTGKLTIEPGKITLVSDFTVALEAHKIEVPKLVMMKIAEQIKVQNKVEFANKG</sequence>
<evidence type="ECO:0000256" key="1">
    <source>
        <dbReference type="SAM" id="SignalP"/>
    </source>
</evidence>
<dbReference type="InterPro" id="IPR007372">
    <property type="entry name" value="Lipid/polyisoprenoid-bd_YceI"/>
</dbReference>
<protein>
    <submittedName>
        <fullName evidence="3">YceI family protein</fullName>
    </submittedName>
</protein>
<feature type="signal peptide" evidence="1">
    <location>
        <begin position="1"/>
        <end position="22"/>
    </location>
</feature>
<dbReference type="EMBL" id="RQJP01000003">
    <property type="protein sequence ID" value="RRB13945.1"/>
    <property type="molecule type" value="Genomic_DNA"/>
</dbReference>
<reference evidence="3 4" key="1">
    <citation type="submission" date="2018-11" db="EMBL/GenBank/DDBJ databases">
        <authorList>
            <person name="Zhou Z."/>
            <person name="Wang G."/>
        </authorList>
    </citation>
    <scope>NUCLEOTIDE SEQUENCE [LARGE SCALE GENOMIC DNA]</scope>
    <source>
        <strain evidence="3 4">KCTC42998</strain>
    </source>
</reference>
<keyword evidence="1" id="KW-0732">Signal</keyword>
<feature type="domain" description="Lipid/polyisoprenoid-binding YceI-like" evidence="2">
    <location>
        <begin position="50"/>
        <end position="179"/>
    </location>
</feature>
<organism evidence="3 4">
    <name type="scientific">Larkinella knui</name>
    <dbReference type="NCBI Taxonomy" id="2025310"/>
    <lineage>
        <taxon>Bacteria</taxon>
        <taxon>Pseudomonadati</taxon>
        <taxon>Bacteroidota</taxon>
        <taxon>Cytophagia</taxon>
        <taxon>Cytophagales</taxon>
        <taxon>Spirosomataceae</taxon>
        <taxon>Larkinella</taxon>
    </lineage>
</organism>